<proteinExistence type="predicted"/>
<dbReference type="HOGENOM" id="CLU_534306_0_0_1"/>
<dbReference type="Proteomes" id="UP000054018">
    <property type="component" value="Unassembled WGS sequence"/>
</dbReference>
<evidence type="ECO:0000313" key="2">
    <source>
        <dbReference type="EMBL" id="KIK20427.1"/>
    </source>
</evidence>
<feature type="region of interest" description="Disordered" evidence="1">
    <location>
        <begin position="173"/>
        <end position="217"/>
    </location>
</feature>
<keyword evidence="3" id="KW-1185">Reference proteome</keyword>
<feature type="compositionally biased region" description="Polar residues" evidence="1">
    <location>
        <begin position="1"/>
        <end position="30"/>
    </location>
</feature>
<evidence type="ECO:0000256" key="1">
    <source>
        <dbReference type="SAM" id="MobiDB-lite"/>
    </source>
</evidence>
<organism evidence="2 3">
    <name type="scientific">Pisolithus microcarpus 441</name>
    <dbReference type="NCBI Taxonomy" id="765257"/>
    <lineage>
        <taxon>Eukaryota</taxon>
        <taxon>Fungi</taxon>
        <taxon>Dikarya</taxon>
        <taxon>Basidiomycota</taxon>
        <taxon>Agaricomycotina</taxon>
        <taxon>Agaricomycetes</taxon>
        <taxon>Agaricomycetidae</taxon>
        <taxon>Boletales</taxon>
        <taxon>Sclerodermatineae</taxon>
        <taxon>Pisolithaceae</taxon>
        <taxon>Pisolithus</taxon>
    </lineage>
</organism>
<evidence type="ECO:0000313" key="3">
    <source>
        <dbReference type="Proteomes" id="UP000054018"/>
    </source>
</evidence>
<sequence>MATLQPSSFEEDTGTFTGQSSPDSPATGSPITFAPPSPPSETPTSTLLYPNLISDGIDGTFGLPEFHPISIITVAPPSSPSPLNLLHALTEELEATELNGLGDDPADLLVNTLTSSMSTSTWIMPLLVREALIRMTTTIRTSSYCIPTLCSAFLVPHGMIMMNSVALLIPPPNDPILSPDPPDNPDPPSPHLQLNTRSLEGQDPSLSPPIEPTYLKVPPTNLSESSLLFQVDDPPPEPDPSDSCPLHCTSHCVASEMFDDLPGESISFSEMMLHLTLTNHVSLPDGLGEDEVLKLGPIFQGCQFVDRITREEADEEGPDLLIFMSIIGCPPYVKASHHPLLHFDHLPATLSPILSDMFELGANSCFHHPNCPLIMPAPPSDPGHAPDIMDDGEKIAMPGSYNQVSLHCTSTGWVAQLQDPEVNKLGDPSSAVDVLQSYTPPGLPLLAHAINHVSASHHPPPFEAISYPSYSPTPSNTPTISTTCQLYQDIFGSDSFQFQTSSWPSDESIF</sequence>
<dbReference type="EMBL" id="KN833765">
    <property type="protein sequence ID" value="KIK20427.1"/>
    <property type="molecule type" value="Genomic_DNA"/>
</dbReference>
<reference evidence="2 3" key="1">
    <citation type="submission" date="2014-04" db="EMBL/GenBank/DDBJ databases">
        <authorList>
            <consortium name="DOE Joint Genome Institute"/>
            <person name="Kuo A."/>
            <person name="Kohler A."/>
            <person name="Costa M.D."/>
            <person name="Nagy L.G."/>
            <person name="Floudas D."/>
            <person name="Copeland A."/>
            <person name="Barry K.W."/>
            <person name="Cichocki N."/>
            <person name="Veneault-Fourrey C."/>
            <person name="LaButti K."/>
            <person name="Lindquist E.A."/>
            <person name="Lipzen A."/>
            <person name="Lundell T."/>
            <person name="Morin E."/>
            <person name="Murat C."/>
            <person name="Sun H."/>
            <person name="Tunlid A."/>
            <person name="Henrissat B."/>
            <person name="Grigoriev I.V."/>
            <person name="Hibbett D.S."/>
            <person name="Martin F."/>
            <person name="Nordberg H.P."/>
            <person name="Cantor M.N."/>
            <person name="Hua S.X."/>
        </authorList>
    </citation>
    <scope>NUCLEOTIDE SEQUENCE [LARGE SCALE GENOMIC DNA]</scope>
    <source>
        <strain evidence="2 3">441</strain>
    </source>
</reference>
<dbReference type="OrthoDB" id="2705722at2759"/>
<reference evidence="3" key="2">
    <citation type="submission" date="2015-01" db="EMBL/GenBank/DDBJ databases">
        <title>Evolutionary Origins and Diversification of the Mycorrhizal Mutualists.</title>
        <authorList>
            <consortium name="DOE Joint Genome Institute"/>
            <consortium name="Mycorrhizal Genomics Consortium"/>
            <person name="Kohler A."/>
            <person name="Kuo A."/>
            <person name="Nagy L.G."/>
            <person name="Floudas D."/>
            <person name="Copeland A."/>
            <person name="Barry K.W."/>
            <person name="Cichocki N."/>
            <person name="Veneault-Fourrey C."/>
            <person name="LaButti K."/>
            <person name="Lindquist E.A."/>
            <person name="Lipzen A."/>
            <person name="Lundell T."/>
            <person name="Morin E."/>
            <person name="Murat C."/>
            <person name="Riley R."/>
            <person name="Ohm R."/>
            <person name="Sun H."/>
            <person name="Tunlid A."/>
            <person name="Henrissat B."/>
            <person name="Grigoriev I.V."/>
            <person name="Hibbett D.S."/>
            <person name="Martin F."/>
        </authorList>
    </citation>
    <scope>NUCLEOTIDE SEQUENCE [LARGE SCALE GENOMIC DNA]</scope>
    <source>
        <strain evidence="3">441</strain>
    </source>
</reference>
<accession>A0A0C9ZDA7</accession>
<gene>
    <name evidence="2" type="ORF">PISMIDRAFT_13015</name>
</gene>
<protein>
    <submittedName>
        <fullName evidence="2">Uncharacterized protein</fullName>
    </submittedName>
</protein>
<dbReference type="AlphaFoldDB" id="A0A0C9ZDA7"/>
<name>A0A0C9ZDA7_9AGAM</name>
<feature type="compositionally biased region" description="Pro residues" evidence="1">
    <location>
        <begin position="173"/>
        <end position="190"/>
    </location>
</feature>
<feature type="region of interest" description="Disordered" evidence="1">
    <location>
        <begin position="1"/>
        <end position="45"/>
    </location>
</feature>